<dbReference type="STRING" id="1292031.GCA_000425805_02414"/>
<dbReference type="Proteomes" id="UP000285286">
    <property type="component" value="Unassembled WGS sequence"/>
</dbReference>
<evidence type="ECO:0000256" key="7">
    <source>
        <dbReference type="SAM" id="SignalP"/>
    </source>
</evidence>
<dbReference type="PROSITE" id="PS51007">
    <property type="entry name" value="CYTC"/>
    <property type="match status" value="1"/>
</dbReference>
<dbReference type="RefSeq" id="WP_123566610.1">
    <property type="nucleotide sequence ID" value="NZ_MOAM01000024.1"/>
</dbReference>
<dbReference type="Pfam" id="PF13458">
    <property type="entry name" value="Peripla_BP_6"/>
    <property type="match status" value="1"/>
</dbReference>
<evidence type="ECO:0000256" key="2">
    <source>
        <dbReference type="ARBA" id="ARBA00022617"/>
    </source>
</evidence>
<sequence length="511" mass="54765">MGARLAIGLLLSVLLVSPQASALDLSPQEQAGKRLYREGLSSSDAQVSARVGAADMLVPASVVPCASCHGNDGLGRAEGGVRPPSLNWQRLAGGQGMREVNGRRYPVYTEASLARAIQEGRDPAGNRLDPAMPRFVLSMADQRNLSTYLKRLADDRDPGLEEQTLRLGTLLPTQGALAEPARVVAAVLADRIEQINRQGGIHGRSLQLVNLDPGPDQASAEQALAQLLDQQRVFALVAPMAPALDATLATRLEQARLPLIGAAPQLAGSRQVFDPLPGLREQLLSLADYAQGSLSLQQAQVTIVYAEASQAALAANLREALLARGWSQVKVEAFEQQAPTGQALFYLGKASAFNRLTEALQQAGRTPYLFAASSQVASELLLVPQAWSRRVFLAYPFIPSDWTAQGREALTALRQRQGLDGRQGLLQVSTWCAMQLLEEALKRAGRDASREKLTQALEGLHDVHTGLTPALGFGPGRRQGLNGAHVVTVEMPGPVFYPVAAYQSVLETRSP</sequence>
<feature type="domain" description="Cytochrome c" evidence="8">
    <location>
        <begin position="27"/>
        <end position="153"/>
    </location>
</feature>
<comment type="caution">
    <text evidence="9">The sequence shown here is derived from an EMBL/GenBank/DDBJ whole genome shotgun (WGS) entry which is preliminary data.</text>
</comment>
<name>A0A423DG79_9PSED</name>
<dbReference type="Gene3D" id="3.40.50.2300">
    <property type="match status" value="2"/>
</dbReference>
<dbReference type="InterPro" id="IPR028082">
    <property type="entry name" value="Peripla_BP_I"/>
</dbReference>
<keyword evidence="2 6" id="KW-0349">Heme</keyword>
<comment type="similarity">
    <text evidence="1">Belongs to the leucine-binding protein family.</text>
</comment>
<evidence type="ECO:0000313" key="10">
    <source>
        <dbReference type="Proteomes" id="UP000285286"/>
    </source>
</evidence>
<dbReference type="SUPFAM" id="SSF53822">
    <property type="entry name" value="Periplasmic binding protein-like I"/>
    <property type="match status" value="1"/>
</dbReference>
<evidence type="ECO:0000259" key="8">
    <source>
        <dbReference type="PROSITE" id="PS51007"/>
    </source>
</evidence>
<feature type="signal peptide" evidence="7">
    <location>
        <begin position="1"/>
        <end position="22"/>
    </location>
</feature>
<keyword evidence="5 6" id="KW-0408">Iron</keyword>
<dbReference type="PANTHER" id="PTHR47235:SF1">
    <property type="entry name" value="BLR6548 PROTEIN"/>
    <property type="match status" value="1"/>
</dbReference>
<organism evidence="9 10">
    <name type="scientific">Pseudomonas vranovensis</name>
    <dbReference type="NCBI Taxonomy" id="321661"/>
    <lineage>
        <taxon>Bacteria</taxon>
        <taxon>Pseudomonadati</taxon>
        <taxon>Pseudomonadota</taxon>
        <taxon>Gammaproteobacteria</taxon>
        <taxon>Pseudomonadales</taxon>
        <taxon>Pseudomonadaceae</taxon>
        <taxon>Pseudomonas</taxon>
    </lineage>
</organism>
<evidence type="ECO:0000256" key="4">
    <source>
        <dbReference type="ARBA" id="ARBA00022729"/>
    </source>
</evidence>
<evidence type="ECO:0000256" key="5">
    <source>
        <dbReference type="ARBA" id="ARBA00023004"/>
    </source>
</evidence>
<evidence type="ECO:0000313" key="9">
    <source>
        <dbReference type="EMBL" id="ROL70574.1"/>
    </source>
</evidence>
<protein>
    <submittedName>
        <fullName evidence="9">Branched-chain amino acid ABC transporter substrate-binding protein</fullName>
    </submittedName>
</protein>
<dbReference type="GO" id="GO:0046872">
    <property type="term" value="F:metal ion binding"/>
    <property type="evidence" value="ECO:0007669"/>
    <property type="project" value="UniProtKB-KW"/>
</dbReference>
<evidence type="ECO:0000256" key="6">
    <source>
        <dbReference type="PROSITE-ProRule" id="PRU00433"/>
    </source>
</evidence>
<dbReference type="InterPro" id="IPR028081">
    <property type="entry name" value="Leu-bd"/>
</dbReference>
<proteinExistence type="inferred from homology"/>
<evidence type="ECO:0000256" key="3">
    <source>
        <dbReference type="ARBA" id="ARBA00022723"/>
    </source>
</evidence>
<dbReference type="GO" id="GO:0009055">
    <property type="term" value="F:electron transfer activity"/>
    <property type="evidence" value="ECO:0007669"/>
    <property type="project" value="InterPro"/>
</dbReference>
<dbReference type="SUPFAM" id="SSF46626">
    <property type="entry name" value="Cytochrome c"/>
    <property type="match status" value="1"/>
</dbReference>
<dbReference type="InterPro" id="IPR036909">
    <property type="entry name" value="Cyt_c-like_dom_sf"/>
</dbReference>
<dbReference type="AlphaFoldDB" id="A0A423DG79"/>
<evidence type="ECO:0000256" key="1">
    <source>
        <dbReference type="ARBA" id="ARBA00010062"/>
    </source>
</evidence>
<dbReference type="PANTHER" id="PTHR47235">
    <property type="entry name" value="BLR6548 PROTEIN"/>
    <property type="match status" value="1"/>
</dbReference>
<keyword evidence="10" id="KW-1185">Reference proteome</keyword>
<dbReference type="GO" id="GO:0020037">
    <property type="term" value="F:heme binding"/>
    <property type="evidence" value="ECO:0007669"/>
    <property type="project" value="InterPro"/>
</dbReference>
<accession>A0A423DG79</accession>
<feature type="chain" id="PRO_5019523253" evidence="7">
    <location>
        <begin position="23"/>
        <end position="511"/>
    </location>
</feature>
<dbReference type="Gene3D" id="1.10.760.10">
    <property type="entry name" value="Cytochrome c-like domain"/>
    <property type="match status" value="1"/>
</dbReference>
<dbReference type="EMBL" id="MOAM01000024">
    <property type="protein sequence ID" value="ROL70574.1"/>
    <property type="molecule type" value="Genomic_DNA"/>
</dbReference>
<dbReference type="InterPro" id="IPR009056">
    <property type="entry name" value="Cyt_c-like_dom"/>
</dbReference>
<keyword evidence="4 7" id="KW-0732">Signal</keyword>
<reference evidence="9 10" key="1">
    <citation type="submission" date="2016-10" db="EMBL/GenBank/DDBJ databases">
        <title>Comparative genome analysis of multiple Pseudomonas spp. focuses on biocontrol and plant growth promoting traits.</title>
        <authorList>
            <person name="Tao X.-Y."/>
            <person name="Taylor C.G."/>
        </authorList>
    </citation>
    <scope>NUCLEOTIDE SEQUENCE [LARGE SCALE GENOMIC DNA]</scope>
    <source>
        <strain evidence="9 10">15D11</strain>
    </source>
</reference>
<keyword evidence="3 6" id="KW-0479">Metal-binding</keyword>
<gene>
    <name evidence="9" type="ORF">BHU25_16050</name>
</gene>